<evidence type="ECO:0000313" key="2">
    <source>
        <dbReference type="Proteomes" id="UP000192095"/>
    </source>
</evidence>
<protein>
    <submittedName>
        <fullName evidence="1">Uncharacterized protein</fullName>
    </submittedName>
</protein>
<sequence length="149" mass="17283">MDIKDVMTTRELAEALNLNQAYVLRRAKEELEIGVDYRSTGKRSYIFAPSAYDKMKVKTIPKLIKAEMLPNMRIHLEFDNGESRFLSSQLEQDYFEKVKKLRNWAVGINMLPTVAWQGNESSIDEEGNLKMGGIKYTSQELYEKSTRHI</sequence>
<proteinExistence type="predicted"/>
<dbReference type="Proteomes" id="UP000192095">
    <property type="component" value="Chromosome"/>
</dbReference>
<reference evidence="1 2" key="1">
    <citation type="journal article" date="2017" name="BMC Genomics">
        <title>Comparative and functional genomics of the Lactococcus lactis taxon; insights into evolution and niche adaptation.</title>
        <authorList>
            <person name="Kelleher P."/>
            <person name="Bottacini F."/>
            <person name="Mahony J."/>
            <person name="Kilcawley K.N."/>
            <person name="van Sinderen D."/>
        </authorList>
    </citation>
    <scope>NUCLEOTIDE SEQUENCE [LARGE SCALE GENOMIC DNA]</scope>
    <source>
        <strain evidence="1 2">UC06</strain>
    </source>
</reference>
<name>A0A0V8CEU9_LACLL</name>
<dbReference type="RefSeq" id="WP_032941784.1">
    <property type="nucleotide sequence ID" value="NZ_CAKMAO010000001.1"/>
</dbReference>
<dbReference type="AlphaFoldDB" id="A0A0V8CEU9"/>
<organism evidence="1 2">
    <name type="scientific">Lactococcus lactis subsp. lactis</name>
    <name type="common">Streptococcus lactis</name>
    <dbReference type="NCBI Taxonomy" id="1360"/>
    <lineage>
        <taxon>Bacteria</taxon>
        <taxon>Bacillati</taxon>
        <taxon>Bacillota</taxon>
        <taxon>Bacilli</taxon>
        <taxon>Lactobacillales</taxon>
        <taxon>Streptococcaceae</taxon>
        <taxon>Lactococcus</taxon>
    </lineage>
</organism>
<evidence type="ECO:0000313" key="1">
    <source>
        <dbReference type="EMBL" id="ARE21043.1"/>
    </source>
</evidence>
<dbReference type="EMBL" id="CP015902">
    <property type="protein sequence ID" value="ARE21043.1"/>
    <property type="molecule type" value="Genomic_DNA"/>
</dbReference>
<accession>A0A0V8CEU9</accession>
<gene>
    <name evidence="1" type="ORF">LLUC06_1498</name>
</gene>